<dbReference type="PROSITE" id="PS50072">
    <property type="entry name" value="CSA_PPIASE_2"/>
    <property type="match status" value="1"/>
</dbReference>
<comment type="similarity">
    <text evidence="3 7">Belongs to the cyclophilin-type PPIase family.</text>
</comment>
<dbReference type="InterPro" id="IPR044665">
    <property type="entry name" value="E_coli_cyclophilin_A-like"/>
</dbReference>
<name>A0A9X2LGM6_9ACTN</name>
<dbReference type="InterPro" id="IPR029000">
    <property type="entry name" value="Cyclophilin-like_dom_sf"/>
</dbReference>
<dbReference type="Proteomes" id="UP001142374">
    <property type="component" value="Unassembled WGS sequence"/>
</dbReference>
<dbReference type="RefSeq" id="WP_256790665.1">
    <property type="nucleotide sequence ID" value="NZ_JANIID010000011.1"/>
</dbReference>
<comment type="caution">
    <text evidence="9">The sequence shown here is derived from an EMBL/GenBank/DDBJ whole genome shotgun (WGS) entry which is preliminary data.</text>
</comment>
<accession>A0A9X2LGM6</accession>
<comment type="catalytic activity">
    <reaction evidence="7">
        <text>[protein]-peptidylproline (omega=180) = [protein]-peptidylproline (omega=0)</text>
        <dbReference type="Rhea" id="RHEA:16237"/>
        <dbReference type="Rhea" id="RHEA-COMP:10747"/>
        <dbReference type="Rhea" id="RHEA-COMP:10748"/>
        <dbReference type="ChEBI" id="CHEBI:83833"/>
        <dbReference type="ChEBI" id="CHEBI:83834"/>
        <dbReference type="EC" id="5.2.1.8"/>
    </reaction>
</comment>
<keyword evidence="5 7" id="KW-0697">Rotamase</keyword>
<dbReference type="PIRSF" id="PIRSF001467">
    <property type="entry name" value="Peptidylpro_ismrse"/>
    <property type="match status" value="1"/>
</dbReference>
<evidence type="ECO:0000256" key="2">
    <source>
        <dbReference type="ARBA" id="ARBA00004496"/>
    </source>
</evidence>
<dbReference type="PROSITE" id="PS00170">
    <property type="entry name" value="CSA_PPIASE_1"/>
    <property type="match status" value="1"/>
</dbReference>
<dbReference type="EC" id="5.2.1.8" evidence="7"/>
<protein>
    <recommendedName>
        <fullName evidence="7">Peptidyl-prolyl cis-trans isomerase</fullName>
        <shortName evidence="7">PPIase</shortName>
        <ecNumber evidence="7">5.2.1.8</ecNumber>
    </recommendedName>
</protein>
<keyword evidence="4" id="KW-0963">Cytoplasm</keyword>
<organism evidence="9 10">
    <name type="scientific">Streptomyces telluris</name>
    <dbReference type="NCBI Taxonomy" id="2720021"/>
    <lineage>
        <taxon>Bacteria</taxon>
        <taxon>Bacillati</taxon>
        <taxon>Actinomycetota</taxon>
        <taxon>Actinomycetes</taxon>
        <taxon>Kitasatosporales</taxon>
        <taxon>Streptomycetaceae</taxon>
        <taxon>Streptomyces</taxon>
    </lineage>
</organism>
<gene>
    <name evidence="9" type="ORF">NQU55_14935</name>
</gene>
<comment type="subcellular location">
    <subcellularLocation>
        <location evidence="2">Cytoplasm</location>
    </subcellularLocation>
</comment>
<dbReference type="InterPro" id="IPR002130">
    <property type="entry name" value="Cyclophilin-type_PPIase_dom"/>
</dbReference>
<comment type="function">
    <text evidence="1 7">PPIases accelerate the folding of proteins. It catalyzes the cis-trans isomerization of proline imidic peptide bonds in oligopeptides.</text>
</comment>
<keyword evidence="6 7" id="KW-0413">Isomerase</keyword>
<dbReference type="GO" id="GO:0003755">
    <property type="term" value="F:peptidyl-prolyl cis-trans isomerase activity"/>
    <property type="evidence" value="ECO:0007669"/>
    <property type="project" value="UniProtKB-UniRule"/>
</dbReference>
<feature type="domain" description="PPIase cyclophilin-type" evidence="8">
    <location>
        <begin position="1"/>
        <end position="164"/>
    </location>
</feature>
<dbReference type="SUPFAM" id="SSF50891">
    <property type="entry name" value="Cyclophilin-like"/>
    <property type="match status" value="1"/>
</dbReference>
<evidence type="ECO:0000256" key="6">
    <source>
        <dbReference type="ARBA" id="ARBA00023235"/>
    </source>
</evidence>
<evidence type="ECO:0000256" key="5">
    <source>
        <dbReference type="ARBA" id="ARBA00023110"/>
    </source>
</evidence>
<dbReference type="InterPro" id="IPR024936">
    <property type="entry name" value="Cyclophilin-type_PPIase"/>
</dbReference>
<dbReference type="PANTHER" id="PTHR43246">
    <property type="entry name" value="PEPTIDYL-PROLYL CIS-TRANS ISOMERASE CYP38, CHLOROPLASTIC"/>
    <property type="match status" value="1"/>
</dbReference>
<dbReference type="GO" id="GO:0005737">
    <property type="term" value="C:cytoplasm"/>
    <property type="evidence" value="ECO:0007669"/>
    <property type="project" value="UniProtKB-SubCell"/>
</dbReference>
<evidence type="ECO:0000256" key="3">
    <source>
        <dbReference type="ARBA" id="ARBA00007365"/>
    </source>
</evidence>
<evidence type="ECO:0000256" key="4">
    <source>
        <dbReference type="ARBA" id="ARBA00022490"/>
    </source>
</evidence>
<reference evidence="9" key="1">
    <citation type="submission" date="2022-06" db="EMBL/GenBank/DDBJ databases">
        <title>WGS of actinobacteria.</title>
        <authorList>
            <person name="Thawai C."/>
        </authorList>
    </citation>
    <scope>NUCLEOTIDE SEQUENCE</scope>
    <source>
        <strain evidence="9">AA8</strain>
    </source>
</reference>
<dbReference type="CDD" id="cd01920">
    <property type="entry name" value="cyclophilin_EcCYP_like"/>
    <property type="match status" value="1"/>
</dbReference>
<proteinExistence type="inferred from homology"/>
<dbReference type="Gene3D" id="2.40.100.10">
    <property type="entry name" value="Cyclophilin-like"/>
    <property type="match status" value="1"/>
</dbReference>
<evidence type="ECO:0000256" key="7">
    <source>
        <dbReference type="RuleBase" id="RU363019"/>
    </source>
</evidence>
<evidence type="ECO:0000313" key="9">
    <source>
        <dbReference type="EMBL" id="MCQ8771051.1"/>
    </source>
</evidence>
<dbReference type="AlphaFoldDB" id="A0A9X2LGM6"/>
<dbReference type="EMBL" id="JANIID010000011">
    <property type="protein sequence ID" value="MCQ8771051.1"/>
    <property type="molecule type" value="Genomic_DNA"/>
</dbReference>
<evidence type="ECO:0000313" key="10">
    <source>
        <dbReference type="Proteomes" id="UP001142374"/>
    </source>
</evidence>
<dbReference type="GO" id="GO:0006457">
    <property type="term" value="P:protein folding"/>
    <property type="evidence" value="ECO:0007669"/>
    <property type="project" value="InterPro"/>
</dbReference>
<dbReference type="InterPro" id="IPR020892">
    <property type="entry name" value="Cyclophilin-type_PPIase_CS"/>
</dbReference>
<dbReference type="PRINTS" id="PR00153">
    <property type="entry name" value="CSAPPISMRASE"/>
</dbReference>
<sequence length="166" mass="18158">MTKVRLSTNHGDIVLELNSEKAPKTVQNFLEYVDAGHYNGTIFHRVISGFMIQGGGFTPDMEQKPANAPIENEANNGLQNNRGTVAMARTNDPHSASAQFFINTVDNDFLNHTSPTPQGWGYAVFGKVVEGDDVVDAIRDVRTANKGAHQNVPVEPVIIERAERVA</sequence>
<keyword evidence="10" id="KW-1185">Reference proteome</keyword>
<dbReference type="Pfam" id="PF00160">
    <property type="entry name" value="Pro_isomerase"/>
    <property type="match status" value="1"/>
</dbReference>
<dbReference type="FunFam" id="2.40.100.10:FF:000004">
    <property type="entry name" value="Peptidyl-prolyl cis-trans isomerase"/>
    <property type="match status" value="1"/>
</dbReference>
<evidence type="ECO:0000256" key="1">
    <source>
        <dbReference type="ARBA" id="ARBA00002388"/>
    </source>
</evidence>
<evidence type="ECO:0000259" key="8">
    <source>
        <dbReference type="PROSITE" id="PS50072"/>
    </source>
</evidence>